<dbReference type="Proteomes" id="UP001629367">
    <property type="component" value="Unassembled WGS sequence"/>
</dbReference>
<gene>
    <name evidence="1" type="ORF">PQQ68_27750</name>
</gene>
<accession>A0ABW9DGB5</accession>
<sequence length="217" mass="23588">MLTEISSVLGAAISASPIASSALSDIFEAYIFTLLIRAARDEGAAVNFKSRSGRSATSLILRTSPGWLYSSAQDYTHALLEFPGRPALEAHTGIKVAGKSGVLHELDVAVLDRAEAENCRLNRVSPRSSRVLVGVECKFYTSALQLHLARGFIGLVADVSCKSPFFVTNTSSPSVDKLLSHRAKNGWERDISPTCKNSEVERLVHAFRSTFKNYKAQ</sequence>
<organism evidence="1 2">
    <name type="scientific">Paraburkholderia dilworthii</name>
    <dbReference type="NCBI Taxonomy" id="948106"/>
    <lineage>
        <taxon>Bacteria</taxon>
        <taxon>Pseudomonadati</taxon>
        <taxon>Pseudomonadota</taxon>
        <taxon>Betaproteobacteria</taxon>
        <taxon>Burkholderiales</taxon>
        <taxon>Burkholderiaceae</taxon>
        <taxon>Paraburkholderia</taxon>
    </lineage>
</organism>
<evidence type="ECO:0000313" key="1">
    <source>
        <dbReference type="EMBL" id="MFM0596832.1"/>
    </source>
</evidence>
<comment type="caution">
    <text evidence="1">The sequence shown here is derived from an EMBL/GenBank/DDBJ whole genome shotgun (WGS) entry which is preliminary data.</text>
</comment>
<name>A0ABW9DGB5_9BURK</name>
<keyword evidence="2" id="KW-1185">Reference proteome</keyword>
<protein>
    <recommendedName>
        <fullName evidence="3">Restriction endonuclease</fullName>
    </recommendedName>
</protein>
<evidence type="ECO:0000313" key="2">
    <source>
        <dbReference type="Proteomes" id="UP001629367"/>
    </source>
</evidence>
<dbReference type="EMBL" id="JAQQBZ010000025">
    <property type="protein sequence ID" value="MFM0596832.1"/>
    <property type="molecule type" value="Genomic_DNA"/>
</dbReference>
<dbReference type="RefSeq" id="WP_408217079.1">
    <property type="nucleotide sequence ID" value="NZ_JAQQBZ010000025.1"/>
</dbReference>
<evidence type="ECO:0008006" key="3">
    <source>
        <dbReference type="Google" id="ProtNLM"/>
    </source>
</evidence>
<proteinExistence type="predicted"/>
<reference evidence="1 2" key="1">
    <citation type="journal article" date="2024" name="Chem. Sci.">
        <title>Discovery of megapolipeptins by genome mining of a Burkholderiales bacteria collection.</title>
        <authorList>
            <person name="Paulo B.S."/>
            <person name="Recchia M.J.J."/>
            <person name="Lee S."/>
            <person name="Fergusson C.H."/>
            <person name="Romanowski S.B."/>
            <person name="Hernandez A."/>
            <person name="Krull N."/>
            <person name="Liu D.Y."/>
            <person name="Cavanagh H."/>
            <person name="Bos A."/>
            <person name="Gray C.A."/>
            <person name="Murphy B.T."/>
            <person name="Linington R.G."/>
            <person name="Eustaquio A.S."/>
        </authorList>
    </citation>
    <scope>NUCLEOTIDE SEQUENCE [LARGE SCALE GENOMIC DNA]</scope>
    <source>
        <strain evidence="1 2">RL17-335-BIF-A</strain>
    </source>
</reference>